<feature type="compositionally biased region" description="Polar residues" evidence="2">
    <location>
        <begin position="140"/>
        <end position="151"/>
    </location>
</feature>
<dbReference type="Proteomes" id="UP000799776">
    <property type="component" value="Unassembled WGS sequence"/>
</dbReference>
<proteinExistence type="predicted"/>
<dbReference type="OrthoDB" id="2133190at2759"/>
<name>A0A9P4LY75_9PEZI</name>
<accession>A0A9P4LY75</accession>
<dbReference type="Gene3D" id="4.10.280.10">
    <property type="entry name" value="Helix-loop-helix DNA-binding domain"/>
    <property type="match status" value="1"/>
</dbReference>
<feature type="compositionally biased region" description="Low complexity" evidence="2">
    <location>
        <begin position="33"/>
        <end position="48"/>
    </location>
</feature>
<dbReference type="PROSITE" id="PS50888">
    <property type="entry name" value="BHLH"/>
    <property type="match status" value="1"/>
</dbReference>
<dbReference type="GO" id="GO:0046983">
    <property type="term" value="F:protein dimerization activity"/>
    <property type="evidence" value="ECO:0007669"/>
    <property type="project" value="InterPro"/>
</dbReference>
<organism evidence="4 5">
    <name type="scientific">Saccharata proteae CBS 121410</name>
    <dbReference type="NCBI Taxonomy" id="1314787"/>
    <lineage>
        <taxon>Eukaryota</taxon>
        <taxon>Fungi</taxon>
        <taxon>Dikarya</taxon>
        <taxon>Ascomycota</taxon>
        <taxon>Pezizomycotina</taxon>
        <taxon>Dothideomycetes</taxon>
        <taxon>Dothideomycetes incertae sedis</taxon>
        <taxon>Botryosphaeriales</taxon>
        <taxon>Saccharataceae</taxon>
        <taxon>Saccharata</taxon>
    </lineage>
</organism>
<dbReference type="SUPFAM" id="SSF47459">
    <property type="entry name" value="HLH, helix-loop-helix DNA-binding domain"/>
    <property type="match status" value="1"/>
</dbReference>
<sequence length="439" mass="47406">MSLNWGSFLTDEGLNTQNDRWPSSKSTPERNIAATTAASAPSTNPTTTDFSPFEGANSQNYFSDAFYNGPGDYFLSDLEVLEPLGNVTLAGGSTSESSPETFNDFTNEPVALQNDSRPAATTTTSTRPRQNYVTAFPDQRSPSYTDSNVNYTSASTRSTARNSLSALDTVPEVPETDLTTKRSKASGRSDAISACWESPLCPNHTKDTKDGSLPNPSACGGGCAPFLFGDGDPLANAALDSQLLAQDPVESRESEEGVVEIPRRLKRSESESSREPSGRIFSNNNNSSKTSSATAEPQPRMKNESSPDSPPDESAQAMDDGKGKTRRRLPHNQVERKYRESLNTQLDSLRRVVPALQTGRGGCGEGGDIEDLPTPSKPSKAVVLASATAYIKQMEKDRRQLADENALLSARIKALQALVKCEDCSLMQYVMDLKIHNPA</sequence>
<dbReference type="InterPro" id="IPR052099">
    <property type="entry name" value="Regulatory_TF_Diverse"/>
</dbReference>
<dbReference type="PANTHER" id="PTHR47336">
    <property type="entry name" value="TRANSCRIPTION FACTOR HMS1-RELATED"/>
    <property type="match status" value="1"/>
</dbReference>
<dbReference type="InterPro" id="IPR036638">
    <property type="entry name" value="HLH_DNA-bd_sf"/>
</dbReference>
<dbReference type="AlphaFoldDB" id="A0A9P4LY75"/>
<evidence type="ECO:0000313" key="4">
    <source>
        <dbReference type="EMBL" id="KAF2091316.1"/>
    </source>
</evidence>
<evidence type="ECO:0000259" key="3">
    <source>
        <dbReference type="PROSITE" id="PS50888"/>
    </source>
</evidence>
<feature type="coiled-coil region" evidence="1">
    <location>
        <begin position="384"/>
        <end position="418"/>
    </location>
</feature>
<feature type="compositionally biased region" description="Basic and acidic residues" evidence="2">
    <location>
        <begin position="249"/>
        <end position="277"/>
    </location>
</feature>
<feature type="region of interest" description="Disordered" evidence="2">
    <location>
        <begin position="246"/>
        <end position="334"/>
    </location>
</feature>
<feature type="compositionally biased region" description="Low complexity" evidence="2">
    <location>
        <begin position="278"/>
        <end position="292"/>
    </location>
</feature>
<evidence type="ECO:0000256" key="2">
    <source>
        <dbReference type="SAM" id="MobiDB-lite"/>
    </source>
</evidence>
<feature type="domain" description="BHLH" evidence="3">
    <location>
        <begin position="326"/>
        <end position="394"/>
    </location>
</feature>
<dbReference type="SMART" id="SM00353">
    <property type="entry name" value="HLH"/>
    <property type="match status" value="1"/>
</dbReference>
<keyword evidence="1" id="KW-0175">Coiled coil</keyword>
<evidence type="ECO:0000256" key="1">
    <source>
        <dbReference type="SAM" id="Coils"/>
    </source>
</evidence>
<evidence type="ECO:0000313" key="5">
    <source>
        <dbReference type="Proteomes" id="UP000799776"/>
    </source>
</evidence>
<protein>
    <recommendedName>
        <fullName evidence="3">BHLH domain-containing protein</fullName>
    </recommendedName>
</protein>
<dbReference type="PANTHER" id="PTHR47336:SF2">
    <property type="entry name" value="TRANSCRIPTION FACTOR HMS1-RELATED"/>
    <property type="match status" value="1"/>
</dbReference>
<reference evidence="4" key="1">
    <citation type="journal article" date="2020" name="Stud. Mycol.">
        <title>101 Dothideomycetes genomes: a test case for predicting lifestyles and emergence of pathogens.</title>
        <authorList>
            <person name="Haridas S."/>
            <person name="Albert R."/>
            <person name="Binder M."/>
            <person name="Bloem J."/>
            <person name="Labutti K."/>
            <person name="Salamov A."/>
            <person name="Andreopoulos B."/>
            <person name="Baker S."/>
            <person name="Barry K."/>
            <person name="Bills G."/>
            <person name="Bluhm B."/>
            <person name="Cannon C."/>
            <person name="Castanera R."/>
            <person name="Culley D."/>
            <person name="Daum C."/>
            <person name="Ezra D."/>
            <person name="Gonzalez J."/>
            <person name="Henrissat B."/>
            <person name="Kuo A."/>
            <person name="Liang C."/>
            <person name="Lipzen A."/>
            <person name="Lutzoni F."/>
            <person name="Magnuson J."/>
            <person name="Mondo S."/>
            <person name="Nolan M."/>
            <person name="Ohm R."/>
            <person name="Pangilinan J."/>
            <person name="Park H.-J."/>
            <person name="Ramirez L."/>
            <person name="Alfaro M."/>
            <person name="Sun H."/>
            <person name="Tritt A."/>
            <person name="Yoshinaga Y."/>
            <person name="Zwiers L.-H."/>
            <person name="Turgeon B."/>
            <person name="Goodwin S."/>
            <person name="Spatafora J."/>
            <person name="Crous P."/>
            <person name="Grigoriev I."/>
        </authorList>
    </citation>
    <scope>NUCLEOTIDE SEQUENCE</scope>
    <source>
        <strain evidence="4">CBS 121410</strain>
    </source>
</reference>
<keyword evidence="5" id="KW-1185">Reference proteome</keyword>
<feature type="region of interest" description="Disordered" evidence="2">
    <location>
        <begin position="1"/>
        <end position="52"/>
    </location>
</feature>
<feature type="compositionally biased region" description="Low complexity" evidence="2">
    <location>
        <begin position="152"/>
        <end position="166"/>
    </location>
</feature>
<feature type="compositionally biased region" description="Low complexity" evidence="2">
    <location>
        <begin position="116"/>
        <end position="129"/>
    </location>
</feature>
<feature type="region of interest" description="Disordered" evidence="2">
    <location>
        <begin position="357"/>
        <end position="377"/>
    </location>
</feature>
<comment type="caution">
    <text evidence="4">The sequence shown here is derived from an EMBL/GenBank/DDBJ whole genome shotgun (WGS) entry which is preliminary data.</text>
</comment>
<dbReference type="Pfam" id="PF00010">
    <property type="entry name" value="HLH"/>
    <property type="match status" value="1"/>
</dbReference>
<dbReference type="CDD" id="cd11395">
    <property type="entry name" value="bHLHzip_SREBP_like"/>
    <property type="match status" value="1"/>
</dbReference>
<gene>
    <name evidence="4" type="ORF">K490DRAFT_71514</name>
</gene>
<feature type="compositionally biased region" description="Polar residues" evidence="2">
    <location>
        <begin position="1"/>
        <end position="26"/>
    </location>
</feature>
<feature type="region of interest" description="Disordered" evidence="2">
    <location>
        <begin position="111"/>
        <end position="188"/>
    </location>
</feature>
<dbReference type="EMBL" id="ML978712">
    <property type="protein sequence ID" value="KAF2091316.1"/>
    <property type="molecule type" value="Genomic_DNA"/>
</dbReference>
<dbReference type="InterPro" id="IPR011598">
    <property type="entry name" value="bHLH_dom"/>
</dbReference>